<evidence type="ECO:0000313" key="2">
    <source>
        <dbReference type="EMBL" id="RNA20659.1"/>
    </source>
</evidence>
<evidence type="ECO:0000313" key="3">
    <source>
        <dbReference type="Proteomes" id="UP000276133"/>
    </source>
</evidence>
<keyword evidence="3" id="KW-1185">Reference proteome</keyword>
<feature type="transmembrane region" description="Helical" evidence="1">
    <location>
        <begin position="20"/>
        <end position="39"/>
    </location>
</feature>
<dbReference type="AlphaFoldDB" id="A0A3M7RB22"/>
<keyword evidence="1" id="KW-1133">Transmembrane helix</keyword>
<organism evidence="2 3">
    <name type="scientific">Brachionus plicatilis</name>
    <name type="common">Marine rotifer</name>
    <name type="synonym">Brachionus muelleri</name>
    <dbReference type="NCBI Taxonomy" id="10195"/>
    <lineage>
        <taxon>Eukaryota</taxon>
        <taxon>Metazoa</taxon>
        <taxon>Spiralia</taxon>
        <taxon>Gnathifera</taxon>
        <taxon>Rotifera</taxon>
        <taxon>Eurotatoria</taxon>
        <taxon>Monogononta</taxon>
        <taxon>Pseudotrocha</taxon>
        <taxon>Ploima</taxon>
        <taxon>Brachionidae</taxon>
        <taxon>Brachionus</taxon>
    </lineage>
</organism>
<accession>A0A3M7RB22</accession>
<evidence type="ECO:0008006" key="4">
    <source>
        <dbReference type="Google" id="ProtNLM"/>
    </source>
</evidence>
<proteinExistence type="predicted"/>
<comment type="caution">
    <text evidence="2">The sequence shown here is derived from an EMBL/GenBank/DDBJ whole genome shotgun (WGS) entry which is preliminary data.</text>
</comment>
<evidence type="ECO:0000256" key="1">
    <source>
        <dbReference type="SAM" id="Phobius"/>
    </source>
</evidence>
<gene>
    <name evidence="2" type="ORF">BpHYR1_040386</name>
</gene>
<reference evidence="2 3" key="1">
    <citation type="journal article" date="2018" name="Sci. Rep.">
        <title>Genomic signatures of local adaptation to the degree of environmental predictability in rotifers.</title>
        <authorList>
            <person name="Franch-Gras L."/>
            <person name="Hahn C."/>
            <person name="Garcia-Roger E.M."/>
            <person name="Carmona M.J."/>
            <person name="Serra M."/>
            <person name="Gomez A."/>
        </authorList>
    </citation>
    <scope>NUCLEOTIDE SEQUENCE [LARGE SCALE GENOMIC DNA]</scope>
    <source>
        <strain evidence="2">HYR1</strain>
    </source>
</reference>
<dbReference type="Proteomes" id="UP000276133">
    <property type="component" value="Unassembled WGS sequence"/>
</dbReference>
<keyword evidence="1" id="KW-0812">Transmembrane</keyword>
<sequence>MSTTMPSSMPSSMSSSMPTTNAITIAFTSSYLMLSLINFDYKIINNKALIQIMSQTNAINDIHKISFIVKDKTNHIKFKIYFCIVFCFTSHLVVVVVVVLAVTPNM</sequence>
<keyword evidence="1" id="KW-0472">Membrane</keyword>
<protein>
    <recommendedName>
        <fullName evidence="4">Transmembrane protein</fullName>
    </recommendedName>
</protein>
<feature type="transmembrane region" description="Helical" evidence="1">
    <location>
        <begin position="80"/>
        <end position="102"/>
    </location>
</feature>
<name>A0A3M7RB22_BRAPC</name>
<dbReference type="EMBL" id="REGN01003808">
    <property type="protein sequence ID" value="RNA20659.1"/>
    <property type="molecule type" value="Genomic_DNA"/>
</dbReference>